<proteinExistence type="predicted"/>
<dbReference type="InterPro" id="IPR018490">
    <property type="entry name" value="cNMP-bd_dom_sf"/>
</dbReference>
<dbReference type="PROSITE" id="PS00108">
    <property type="entry name" value="PROTEIN_KINASE_ST"/>
    <property type="match status" value="1"/>
</dbReference>
<dbReference type="Gene3D" id="1.10.510.10">
    <property type="entry name" value="Transferase(Phosphotransferase) domain 1"/>
    <property type="match status" value="1"/>
</dbReference>
<dbReference type="PANTHER" id="PTHR43289">
    <property type="entry name" value="MITOGEN-ACTIVATED PROTEIN KINASE KINASE KINASE 20-RELATED"/>
    <property type="match status" value="1"/>
</dbReference>
<dbReference type="InterPro" id="IPR000719">
    <property type="entry name" value="Prot_kinase_dom"/>
</dbReference>
<evidence type="ECO:0000259" key="11">
    <source>
        <dbReference type="PROSITE" id="PS50042"/>
    </source>
</evidence>
<accession>A0A8J6P3E1</accession>
<dbReference type="Gene3D" id="2.60.120.10">
    <property type="entry name" value="Jelly Rolls"/>
    <property type="match status" value="1"/>
</dbReference>
<keyword evidence="5 9" id="KW-0547">Nucleotide-binding</keyword>
<keyword evidence="4" id="KW-0808">Transferase</keyword>
<evidence type="ECO:0000256" key="7">
    <source>
        <dbReference type="ARBA" id="ARBA00022840"/>
    </source>
</evidence>
<dbReference type="AlphaFoldDB" id="A0A8J6P3E1"/>
<dbReference type="InterPro" id="IPR014710">
    <property type="entry name" value="RmlC-like_jellyroll"/>
</dbReference>
<keyword evidence="6 12" id="KW-0418">Kinase</keyword>
<dbReference type="SMART" id="SM00220">
    <property type="entry name" value="S_TKc"/>
    <property type="match status" value="1"/>
</dbReference>
<keyword evidence="8" id="KW-0142">cGMP-binding</keyword>
<evidence type="ECO:0000256" key="6">
    <source>
        <dbReference type="ARBA" id="ARBA00022777"/>
    </source>
</evidence>
<evidence type="ECO:0000256" key="3">
    <source>
        <dbReference type="ARBA" id="ARBA00022535"/>
    </source>
</evidence>
<sequence length="429" mass="49198">MLNHQDIKTLDRYEISSKLGEGGMGIVYKAIDSFLERTVALKIAKISSIDMIGPDKQRLNQCLKEARLAAQFIHPNIVITYDAGIENDVFFIALEYIEGSGLQASSRKWNLLPRSQVLEIIYNTCYALEYIHNKGYMHLDIKPSNIMLTKRGEVKLMDFGISRFLKEDPQDINKTFGTSHYMSPEQAQSDPGIDQRSDIFSLGIVFYELLTGKRPFEGKSFYEIIYKIINIDPAAVKEHAPDISPDLESVVSKAISKKKEERFQTAKEFAEALLPSIKGKDSRALDKQDKKKLDYLKRLPIFKHFQYSDLSDVIRISSWSFHDRDSWIIKQDDIDNNIYFLIQGKASLHLKGEVKLLEQGDYFGETAILYKMPRRAEVTADTNCVVMTINANILKQASDSIQVKFLREFYNQKILQLVETNLKLIRAAR</sequence>
<dbReference type="InterPro" id="IPR000595">
    <property type="entry name" value="cNMP-bd_dom"/>
</dbReference>
<dbReference type="InterPro" id="IPR011009">
    <property type="entry name" value="Kinase-like_dom_sf"/>
</dbReference>
<dbReference type="EC" id="2.7.11.1" evidence="1"/>
<dbReference type="PROSITE" id="PS50042">
    <property type="entry name" value="CNMP_BINDING_3"/>
    <property type="match status" value="1"/>
</dbReference>
<evidence type="ECO:0000313" key="12">
    <source>
        <dbReference type="EMBL" id="MBC8434380.1"/>
    </source>
</evidence>
<evidence type="ECO:0000259" key="10">
    <source>
        <dbReference type="PROSITE" id="PS50011"/>
    </source>
</evidence>
<protein>
    <recommendedName>
        <fullName evidence="1">non-specific serine/threonine protein kinase</fullName>
        <ecNumber evidence="1">2.7.11.1</ecNumber>
    </recommendedName>
</protein>
<keyword evidence="2" id="KW-0723">Serine/threonine-protein kinase</keyword>
<dbReference type="SMART" id="SM00100">
    <property type="entry name" value="cNMP"/>
    <property type="match status" value="1"/>
</dbReference>
<dbReference type="GO" id="GO:0030553">
    <property type="term" value="F:cGMP binding"/>
    <property type="evidence" value="ECO:0007669"/>
    <property type="project" value="UniProtKB-KW"/>
</dbReference>
<dbReference type="Proteomes" id="UP000605201">
    <property type="component" value="Unassembled WGS sequence"/>
</dbReference>
<evidence type="ECO:0000313" key="13">
    <source>
        <dbReference type="Proteomes" id="UP000605201"/>
    </source>
</evidence>
<evidence type="ECO:0000256" key="2">
    <source>
        <dbReference type="ARBA" id="ARBA00022527"/>
    </source>
</evidence>
<evidence type="ECO:0000256" key="9">
    <source>
        <dbReference type="PROSITE-ProRule" id="PRU10141"/>
    </source>
</evidence>
<reference evidence="12 13" key="1">
    <citation type="submission" date="2020-08" db="EMBL/GenBank/DDBJ databases">
        <title>Bridging the membrane lipid divide: bacteria of the FCB group superphylum have the potential to synthesize archaeal ether lipids.</title>
        <authorList>
            <person name="Villanueva L."/>
            <person name="Von Meijenfeldt F.A.B."/>
            <person name="Westbye A.B."/>
            <person name="Yadav S."/>
            <person name="Hopmans E.C."/>
            <person name="Dutilh B.E."/>
            <person name="Sinninghe Damste J.S."/>
        </authorList>
    </citation>
    <scope>NUCLEOTIDE SEQUENCE [LARGE SCALE GENOMIC DNA]</scope>
    <source>
        <strain evidence="12">NIOZ-UU17</strain>
    </source>
</reference>
<keyword evidence="7 9" id="KW-0067">ATP-binding</keyword>
<dbReference type="InterPro" id="IPR008271">
    <property type="entry name" value="Ser/Thr_kinase_AS"/>
</dbReference>
<dbReference type="SUPFAM" id="SSF56112">
    <property type="entry name" value="Protein kinase-like (PK-like)"/>
    <property type="match status" value="1"/>
</dbReference>
<dbReference type="FunFam" id="1.10.510.10:FF:000021">
    <property type="entry name" value="Serine/threonine protein kinase"/>
    <property type="match status" value="1"/>
</dbReference>
<evidence type="ECO:0000256" key="5">
    <source>
        <dbReference type="ARBA" id="ARBA00022741"/>
    </source>
</evidence>
<dbReference type="InterPro" id="IPR017441">
    <property type="entry name" value="Protein_kinase_ATP_BS"/>
</dbReference>
<gene>
    <name evidence="12" type="ORF">H8D96_20930</name>
</gene>
<dbReference type="EMBL" id="JACNIG010000428">
    <property type="protein sequence ID" value="MBC8434380.1"/>
    <property type="molecule type" value="Genomic_DNA"/>
</dbReference>
<dbReference type="PANTHER" id="PTHR43289:SF6">
    <property type="entry name" value="SERINE_THREONINE-PROTEIN KINASE NEKL-3"/>
    <property type="match status" value="1"/>
</dbReference>
<name>A0A8J6P3E1_9BACT</name>
<dbReference type="Pfam" id="PF00027">
    <property type="entry name" value="cNMP_binding"/>
    <property type="match status" value="1"/>
</dbReference>
<evidence type="ECO:0000256" key="1">
    <source>
        <dbReference type="ARBA" id="ARBA00012513"/>
    </source>
</evidence>
<feature type="domain" description="Cyclic nucleotide-binding" evidence="11">
    <location>
        <begin position="301"/>
        <end position="396"/>
    </location>
</feature>
<dbReference type="CDD" id="cd00038">
    <property type="entry name" value="CAP_ED"/>
    <property type="match status" value="1"/>
</dbReference>
<dbReference type="PROSITE" id="PS50011">
    <property type="entry name" value="PROTEIN_KINASE_DOM"/>
    <property type="match status" value="1"/>
</dbReference>
<comment type="caution">
    <text evidence="12">The sequence shown here is derived from an EMBL/GenBank/DDBJ whole genome shotgun (WGS) entry which is preliminary data.</text>
</comment>
<organism evidence="12 13">
    <name type="scientific">Candidatus Desulfatibia vada</name>
    <dbReference type="NCBI Taxonomy" id="2841696"/>
    <lineage>
        <taxon>Bacteria</taxon>
        <taxon>Pseudomonadati</taxon>
        <taxon>Thermodesulfobacteriota</taxon>
        <taxon>Desulfobacteria</taxon>
        <taxon>Desulfobacterales</taxon>
        <taxon>Desulfobacterales incertae sedis</taxon>
        <taxon>Candidatus Desulfatibia</taxon>
    </lineage>
</organism>
<dbReference type="CDD" id="cd14014">
    <property type="entry name" value="STKc_PknB_like"/>
    <property type="match status" value="1"/>
</dbReference>
<dbReference type="SUPFAM" id="SSF51206">
    <property type="entry name" value="cAMP-binding domain-like"/>
    <property type="match status" value="1"/>
</dbReference>
<dbReference type="GO" id="GO:0005524">
    <property type="term" value="F:ATP binding"/>
    <property type="evidence" value="ECO:0007669"/>
    <property type="project" value="UniProtKB-UniRule"/>
</dbReference>
<feature type="domain" description="Protein kinase" evidence="10">
    <location>
        <begin position="13"/>
        <end position="274"/>
    </location>
</feature>
<keyword evidence="3" id="KW-0140">cGMP</keyword>
<dbReference type="GO" id="GO:0004674">
    <property type="term" value="F:protein serine/threonine kinase activity"/>
    <property type="evidence" value="ECO:0007669"/>
    <property type="project" value="UniProtKB-KW"/>
</dbReference>
<evidence type="ECO:0000256" key="4">
    <source>
        <dbReference type="ARBA" id="ARBA00022679"/>
    </source>
</evidence>
<dbReference type="PROSITE" id="PS00107">
    <property type="entry name" value="PROTEIN_KINASE_ATP"/>
    <property type="match status" value="1"/>
</dbReference>
<evidence type="ECO:0000256" key="8">
    <source>
        <dbReference type="ARBA" id="ARBA00022992"/>
    </source>
</evidence>
<dbReference type="Gene3D" id="3.30.200.20">
    <property type="entry name" value="Phosphorylase Kinase, domain 1"/>
    <property type="match status" value="1"/>
</dbReference>
<dbReference type="Pfam" id="PF00069">
    <property type="entry name" value="Pkinase"/>
    <property type="match status" value="1"/>
</dbReference>
<feature type="binding site" evidence="9">
    <location>
        <position position="42"/>
    </location>
    <ligand>
        <name>ATP</name>
        <dbReference type="ChEBI" id="CHEBI:30616"/>
    </ligand>
</feature>